<reference evidence="7" key="1">
    <citation type="submission" date="2023-04" db="EMBL/GenBank/DDBJ databases">
        <title>Black Yeasts Isolated from many extreme environments.</title>
        <authorList>
            <person name="Coleine C."/>
            <person name="Stajich J.E."/>
            <person name="Selbmann L."/>
        </authorList>
    </citation>
    <scope>NUCLEOTIDE SEQUENCE</scope>
    <source>
        <strain evidence="7">CCFEE 5312</strain>
    </source>
</reference>
<dbReference type="EMBL" id="JAWDJX010000021">
    <property type="protein sequence ID" value="KAK3052343.1"/>
    <property type="molecule type" value="Genomic_DNA"/>
</dbReference>
<sequence length="660" mass="73752">MAILLCLLPLLLVLTLTTTGTHATSKPNIILIISDDQDLHLGSLSYMPNVQSSIISSGLLSTSHFGPTPLCCPARATLLRGQTAHNTNITHVGPPGGAYRKFLNSGQMDSYLPVWLQEAGYRTGYLGKFMNGFNSRTPEPPGWDEQDLLTAPWIYDFNHVVMRRNGEKPVEYPGWHQTDVLRMKALALVEKFTEEDGEAKPFYLEIAPVSPHVRLGGFPTVPLERHKNYFPGVGAPRMPNWNPPDYLHQGKPGWVGELEQMSDDVIEMVDKSMRARLQGLQGVDEIVDDVVELLEKKGLLENTYIIYTTDNGFHLGQHRVPGGKGLPYISDVNLPFAVRGPGISNRVSATPQSHVDIAPTLLDIAGLPQEDWPEFFDGRSLLPEWQSASDEEALLTNHAVLREEINVEYWGSSTAPAGPYTKHYQENSHKSLRLVAQGGKHGWLFNKWCMGNFTELYDTVADPYELHNLAMKPDKETKRLMSRLSGLLLVTKSCGMDTCRTPWSVLAEAYRNSAMTGPQPVLQVPLLENTFGTLDQAMHSSYDDFFAQLPSPGFQFCLNYQSTSNEGPYFPPESEDLGRRFRRAEASIESTEGMYYTTNGTLYVESNPDEYFGDAQQRHASIDELHAIARTLTNEEMGFEVKIEGCNAPDSACWELFEDD</sequence>
<proteinExistence type="inferred from homology"/>
<feature type="signal peptide" evidence="5">
    <location>
        <begin position="1"/>
        <end position="23"/>
    </location>
</feature>
<keyword evidence="2 5" id="KW-0732">Signal</keyword>
<dbReference type="PANTHER" id="PTHR43108">
    <property type="entry name" value="N-ACETYLGLUCOSAMINE-6-SULFATASE FAMILY MEMBER"/>
    <property type="match status" value="1"/>
</dbReference>
<feature type="chain" id="PRO_5042490269" description="Sulfatase N-terminal domain-containing protein" evidence="5">
    <location>
        <begin position="24"/>
        <end position="660"/>
    </location>
</feature>
<dbReference type="Pfam" id="PF00884">
    <property type="entry name" value="Sulfatase"/>
    <property type="match status" value="1"/>
</dbReference>
<evidence type="ECO:0000313" key="8">
    <source>
        <dbReference type="Proteomes" id="UP001271007"/>
    </source>
</evidence>
<dbReference type="InterPro" id="IPR017850">
    <property type="entry name" value="Alkaline_phosphatase_core_sf"/>
</dbReference>
<feature type="domain" description="Sulfatase N-terminal" evidence="6">
    <location>
        <begin position="27"/>
        <end position="366"/>
    </location>
</feature>
<evidence type="ECO:0000256" key="4">
    <source>
        <dbReference type="ARBA" id="ARBA00023180"/>
    </source>
</evidence>
<protein>
    <recommendedName>
        <fullName evidence="6">Sulfatase N-terminal domain-containing protein</fullName>
    </recommendedName>
</protein>
<dbReference type="SUPFAM" id="SSF53649">
    <property type="entry name" value="Alkaline phosphatase-like"/>
    <property type="match status" value="1"/>
</dbReference>
<evidence type="ECO:0000259" key="6">
    <source>
        <dbReference type="Pfam" id="PF00884"/>
    </source>
</evidence>
<keyword evidence="3" id="KW-0378">Hydrolase</keyword>
<dbReference type="GO" id="GO:0008449">
    <property type="term" value="F:N-acetylglucosamine-6-sulfatase activity"/>
    <property type="evidence" value="ECO:0007669"/>
    <property type="project" value="TreeGrafter"/>
</dbReference>
<dbReference type="InterPro" id="IPR000917">
    <property type="entry name" value="Sulfatase_N"/>
</dbReference>
<accession>A0AAJ0GDG4</accession>
<evidence type="ECO:0000256" key="3">
    <source>
        <dbReference type="ARBA" id="ARBA00022801"/>
    </source>
</evidence>
<evidence type="ECO:0000256" key="2">
    <source>
        <dbReference type="ARBA" id="ARBA00022729"/>
    </source>
</evidence>
<dbReference type="PROSITE" id="PS00523">
    <property type="entry name" value="SULFATASE_1"/>
    <property type="match status" value="1"/>
</dbReference>
<keyword evidence="8" id="KW-1185">Reference proteome</keyword>
<name>A0AAJ0GDG4_9PEZI</name>
<comment type="similarity">
    <text evidence="1">Belongs to the sulfatase family.</text>
</comment>
<comment type="caution">
    <text evidence="7">The sequence shown here is derived from an EMBL/GenBank/DDBJ whole genome shotgun (WGS) entry which is preliminary data.</text>
</comment>
<dbReference type="Gene3D" id="3.40.720.10">
    <property type="entry name" value="Alkaline Phosphatase, subunit A"/>
    <property type="match status" value="1"/>
</dbReference>
<dbReference type="GO" id="GO:0005539">
    <property type="term" value="F:glycosaminoglycan binding"/>
    <property type="evidence" value="ECO:0007669"/>
    <property type="project" value="TreeGrafter"/>
</dbReference>
<organism evidence="7 8">
    <name type="scientific">Extremus antarcticus</name>
    <dbReference type="NCBI Taxonomy" id="702011"/>
    <lineage>
        <taxon>Eukaryota</taxon>
        <taxon>Fungi</taxon>
        <taxon>Dikarya</taxon>
        <taxon>Ascomycota</taxon>
        <taxon>Pezizomycotina</taxon>
        <taxon>Dothideomycetes</taxon>
        <taxon>Dothideomycetidae</taxon>
        <taxon>Mycosphaerellales</taxon>
        <taxon>Extremaceae</taxon>
        <taxon>Extremus</taxon>
    </lineage>
</organism>
<evidence type="ECO:0000256" key="5">
    <source>
        <dbReference type="SAM" id="SignalP"/>
    </source>
</evidence>
<gene>
    <name evidence="7" type="ORF">LTR09_006553</name>
</gene>
<evidence type="ECO:0000313" key="7">
    <source>
        <dbReference type="EMBL" id="KAK3052343.1"/>
    </source>
</evidence>
<dbReference type="PANTHER" id="PTHR43108:SF8">
    <property type="entry name" value="SD21168P"/>
    <property type="match status" value="1"/>
</dbReference>
<dbReference type="AlphaFoldDB" id="A0AAJ0GDG4"/>
<dbReference type="Proteomes" id="UP001271007">
    <property type="component" value="Unassembled WGS sequence"/>
</dbReference>
<dbReference type="CDD" id="cd16147">
    <property type="entry name" value="G6S"/>
    <property type="match status" value="1"/>
</dbReference>
<evidence type="ECO:0000256" key="1">
    <source>
        <dbReference type="ARBA" id="ARBA00008779"/>
    </source>
</evidence>
<keyword evidence="4" id="KW-0325">Glycoprotein</keyword>
<dbReference type="InterPro" id="IPR024607">
    <property type="entry name" value="Sulfatase_CS"/>
</dbReference>